<dbReference type="Pfam" id="PF01381">
    <property type="entry name" value="HTH_3"/>
    <property type="match status" value="1"/>
</dbReference>
<accession>A0ABR5PEN9</accession>
<sequence length="92" mass="9715">MMSTINLDDFLAAGTHKLTENPGFQLEYTKVAIAATVMKAREAQGLSQAALAKKAALPLATVVKIEKGSNTTIETLSRIASALGKTLQITVK</sequence>
<dbReference type="SMART" id="SM00530">
    <property type="entry name" value="HTH_XRE"/>
    <property type="match status" value="1"/>
</dbReference>
<dbReference type="InterPro" id="IPR010982">
    <property type="entry name" value="Lambda_DNA-bd_dom_sf"/>
</dbReference>
<dbReference type="CDD" id="cd00093">
    <property type="entry name" value="HTH_XRE"/>
    <property type="match status" value="1"/>
</dbReference>
<reference evidence="2 3" key="1">
    <citation type="journal article" date="2015" name="Genome Announc.">
        <title>Expanding the biotechnology potential of lactobacilli through comparative genomics of 213 strains and associated genera.</title>
        <authorList>
            <person name="Sun Z."/>
            <person name="Harris H.M."/>
            <person name="McCann A."/>
            <person name="Guo C."/>
            <person name="Argimon S."/>
            <person name="Zhang W."/>
            <person name="Yang X."/>
            <person name="Jeffery I.B."/>
            <person name="Cooney J.C."/>
            <person name="Kagawa T.F."/>
            <person name="Liu W."/>
            <person name="Song Y."/>
            <person name="Salvetti E."/>
            <person name="Wrobel A."/>
            <person name="Rasinkangas P."/>
            <person name="Parkhill J."/>
            <person name="Rea M.C."/>
            <person name="O'Sullivan O."/>
            <person name="Ritari J."/>
            <person name="Douillard F.P."/>
            <person name="Paul Ross R."/>
            <person name="Yang R."/>
            <person name="Briner A.E."/>
            <person name="Felis G.E."/>
            <person name="de Vos W.M."/>
            <person name="Barrangou R."/>
            <person name="Klaenhammer T.R."/>
            <person name="Caufield P.W."/>
            <person name="Cui Y."/>
            <person name="Zhang H."/>
            <person name="O'Toole P.W."/>
        </authorList>
    </citation>
    <scope>NUCLEOTIDE SEQUENCE [LARGE SCALE GENOMIC DNA]</scope>
    <source>
        <strain evidence="2 3">DSM 19907</strain>
    </source>
</reference>
<dbReference type="EMBL" id="AZEI01000048">
    <property type="protein sequence ID" value="KRL16941.1"/>
    <property type="molecule type" value="Genomic_DNA"/>
</dbReference>
<gene>
    <name evidence="2" type="ORF">FD12_GL002296</name>
</gene>
<dbReference type="SUPFAM" id="SSF47413">
    <property type="entry name" value="lambda repressor-like DNA-binding domains"/>
    <property type="match status" value="1"/>
</dbReference>
<dbReference type="Gene3D" id="1.10.260.40">
    <property type="entry name" value="lambda repressor-like DNA-binding domains"/>
    <property type="match status" value="1"/>
</dbReference>
<dbReference type="PROSITE" id="PS50943">
    <property type="entry name" value="HTH_CROC1"/>
    <property type="match status" value="1"/>
</dbReference>
<dbReference type="InterPro" id="IPR001387">
    <property type="entry name" value="Cro/C1-type_HTH"/>
</dbReference>
<organism evidence="2 3">
    <name type="scientific">Lentilactobacillus rapi DSM 19907 = JCM 15042</name>
    <dbReference type="NCBI Taxonomy" id="1423795"/>
    <lineage>
        <taxon>Bacteria</taxon>
        <taxon>Bacillati</taxon>
        <taxon>Bacillota</taxon>
        <taxon>Bacilli</taxon>
        <taxon>Lactobacillales</taxon>
        <taxon>Lactobacillaceae</taxon>
        <taxon>Lentilactobacillus</taxon>
    </lineage>
</organism>
<proteinExistence type="predicted"/>
<name>A0ABR5PEN9_9LACO</name>
<feature type="domain" description="HTH cro/C1-type" evidence="1">
    <location>
        <begin position="39"/>
        <end position="90"/>
    </location>
</feature>
<evidence type="ECO:0000313" key="3">
    <source>
        <dbReference type="Proteomes" id="UP000051977"/>
    </source>
</evidence>
<keyword evidence="3" id="KW-1185">Reference proteome</keyword>
<protein>
    <recommendedName>
        <fullName evidence="1">HTH cro/C1-type domain-containing protein</fullName>
    </recommendedName>
</protein>
<evidence type="ECO:0000313" key="2">
    <source>
        <dbReference type="EMBL" id="KRL16941.1"/>
    </source>
</evidence>
<dbReference type="Proteomes" id="UP000051977">
    <property type="component" value="Unassembled WGS sequence"/>
</dbReference>
<evidence type="ECO:0000259" key="1">
    <source>
        <dbReference type="PROSITE" id="PS50943"/>
    </source>
</evidence>
<comment type="caution">
    <text evidence="2">The sequence shown here is derived from an EMBL/GenBank/DDBJ whole genome shotgun (WGS) entry which is preliminary data.</text>
</comment>